<proteinExistence type="predicted"/>
<evidence type="ECO:0000313" key="1">
    <source>
        <dbReference type="EMBL" id="KAK1861905.1"/>
    </source>
</evidence>
<keyword evidence="2" id="KW-1185">Reference proteome</keyword>
<accession>A0ACC3BVY1</accession>
<gene>
    <name evidence="1" type="ORF">I4F81_004483</name>
</gene>
<organism evidence="1 2">
    <name type="scientific">Pyropia yezoensis</name>
    <name type="common">Susabi-nori</name>
    <name type="synonym">Porphyra yezoensis</name>
    <dbReference type="NCBI Taxonomy" id="2788"/>
    <lineage>
        <taxon>Eukaryota</taxon>
        <taxon>Rhodophyta</taxon>
        <taxon>Bangiophyceae</taxon>
        <taxon>Bangiales</taxon>
        <taxon>Bangiaceae</taxon>
        <taxon>Pyropia</taxon>
    </lineage>
</organism>
<reference evidence="1" key="1">
    <citation type="submission" date="2019-11" db="EMBL/GenBank/DDBJ databases">
        <title>Nori genome reveals adaptations in red seaweeds to the harsh intertidal environment.</title>
        <authorList>
            <person name="Wang D."/>
            <person name="Mao Y."/>
        </authorList>
    </citation>
    <scope>NUCLEOTIDE SEQUENCE</scope>
    <source>
        <tissue evidence="1">Gametophyte</tissue>
    </source>
</reference>
<name>A0ACC3BVY1_PYRYE</name>
<dbReference type="Proteomes" id="UP000798662">
    <property type="component" value="Chromosome 1"/>
</dbReference>
<dbReference type="EMBL" id="CM020618">
    <property type="protein sequence ID" value="KAK1861905.1"/>
    <property type="molecule type" value="Genomic_DNA"/>
</dbReference>
<protein>
    <submittedName>
        <fullName evidence="1">Uncharacterized protein</fullName>
    </submittedName>
</protein>
<comment type="caution">
    <text evidence="1">The sequence shown here is derived from an EMBL/GenBank/DDBJ whole genome shotgun (WGS) entry which is preliminary data.</text>
</comment>
<evidence type="ECO:0000313" key="2">
    <source>
        <dbReference type="Proteomes" id="UP000798662"/>
    </source>
</evidence>
<sequence length="392" mass="39977">MAAFAPPSGGLVSLLGGPAGAAAPTSRRPGSTRRLTRVSPAGCVGRGAVALGGFRQRLRLWQVGPAGAPPSMATETLGSSNGDDGDDGGGGQDSGGGNSLPAMYEAWFAPSGAAPVEGGELAARARRAITRALDAGVTRLEVCFPCVPNVEELAYGTALNQAFGYQVADTLGMRDDGRSYRLVKTYLQSFANVYWVCALAPALLRKGGDGGGLGDGGGSGGIVHALTTDSVGKDRAAAAAAAAGVRVSSLRARASLAVGPADAVVVVDPRATDTWRTAAAVVPPGDATPLVALNASFTETYGLGGPLPEVFEPAFYLKRVSKGWILREYPGPWEVWLETPPTAASPSGGVEMLSATAAKPRLGDVSKALRGVSLNRFGIFNDRWAPGFGGRL</sequence>